<dbReference type="InterPro" id="IPR051401">
    <property type="entry name" value="GtrA_CellWall_Glycosyl"/>
</dbReference>
<dbReference type="EMBL" id="FNVS01000001">
    <property type="protein sequence ID" value="SEF40440.1"/>
    <property type="molecule type" value="Genomic_DNA"/>
</dbReference>
<evidence type="ECO:0000256" key="2">
    <source>
        <dbReference type="ARBA" id="ARBA00009399"/>
    </source>
</evidence>
<feature type="domain" description="GtrA/DPMS transmembrane" evidence="7">
    <location>
        <begin position="9"/>
        <end position="124"/>
    </location>
</feature>
<keyword evidence="4 6" id="KW-1133">Transmembrane helix</keyword>
<proteinExistence type="inferred from homology"/>
<gene>
    <name evidence="8" type="ORF">SAMN05444001_10135</name>
</gene>
<evidence type="ECO:0000256" key="3">
    <source>
        <dbReference type="ARBA" id="ARBA00022692"/>
    </source>
</evidence>
<keyword evidence="9" id="KW-1185">Reference proteome</keyword>
<keyword evidence="3 6" id="KW-0812">Transmembrane</keyword>
<keyword evidence="5 6" id="KW-0472">Membrane</keyword>
<evidence type="ECO:0000256" key="1">
    <source>
        <dbReference type="ARBA" id="ARBA00004141"/>
    </source>
</evidence>
<evidence type="ECO:0000259" key="7">
    <source>
        <dbReference type="Pfam" id="PF04138"/>
    </source>
</evidence>
<name>A0A8G2BTG5_9BACT</name>
<dbReference type="AlphaFoldDB" id="A0A8G2BTG5"/>
<organism evidence="8 9">
    <name type="scientific">Parabacteroides chinchillae</name>
    <dbReference type="NCBI Taxonomy" id="871327"/>
    <lineage>
        <taxon>Bacteria</taxon>
        <taxon>Pseudomonadati</taxon>
        <taxon>Bacteroidota</taxon>
        <taxon>Bacteroidia</taxon>
        <taxon>Bacteroidales</taxon>
        <taxon>Tannerellaceae</taxon>
        <taxon>Parabacteroides</taxon>
    </lineage>
</organism>
<dbReference type="GO" id="GO:0005886">
    <property type="term" value="C:plasma membrane"/>
    <property type="evidence" value="ECO:0007669"/>
    <property type="project" value="TreeGrafter"/>
</dbReference>
<evidence type="ECO:0000256" key="4">
    <source>
        <dbReference type="ARBA" id="ARBA00022989"/>
    </source>
</evidence>
<evidence type="ECO:0000313" key="8">
    <source>
        <dbReference type="EMBL" id="SEF40440.1"/>
    </source>
</evidence>
<dbReference type="RefSeq" id="WP_099465390.1">
    <property type="nucleotide sequence ID" value="NZ_FNVS01000001.1"/>
</dbReference>
<comment type="subcellular location">
    <subcellularLocation>
        <location evidence="1">Membrane</location>
        <topology evidence="1">Multi-pass membrane protein</topology>
    </subcellularLocation>
</comment>
<feature type="transmembrane region" description="Helical" evidence="6">
    <location>
        <begin position="7"/>
        <end position="29"/>
    </location>
</feature>
<reference evidence="8 9" key="1">
    <citation type="submission" date="2016-10" db="EMBL/GenBank/DDBJ databases">
        <authorList>
            <person name="Varghese N."/>
            <person name="Submissions S."/>
        </authorList>
    </citation>
    <scope>NUCLEOTIDE SEQUENCE [LARGE SCALE GENOMIC DNA]</scope>
    <source>
        <strain evidence="8 9">DSM 29073</strain>
    </source>
</reference>
<dbReference type="PANTHER" id="PTHR38459">
    <property type="entry name" value="PROPHAGE BACTOPRENOL-LINKED GLUCOSE TRANSLOCASE HOMOLOG"/>
    <property type="match status" value="1"/>
</dbReference>
<feature type="transmembrane region" description="Helical" evidence="6">
    <location>
        <begin position="70"/>
        <end position="89"/>
    </location>
</feature>
<evidence type="ECO:0000256" key="6">
    <source>
        <dbReference type="SAM" id="Phobius"/>
    </source>
</evidence>
<feature type="transmembrane region" description="Helical" evidence="6">
    <location>
        <begin position="101"/>
        <end position="118"/>
    </location>
</feature>
<accession>A0A8G2BTG5</accession>
<evidence type="ECO:0000256" key="5">
    <source>
        <dbReference type="ARBA" id="ARBA00023136"/>
    </source>
</evidence>
<dbReference type="Proteomes" id="UP000236725">
    <property type="component" value="Unassembled WGS sequence"/>
</dbReference>
<evidence type="ECO:0000313" key="9">
    <source>
        <dbReference type="Proteomes" id="UP000236725"/>
    </source>
</evidence>
<protein>
    <submittedName>
        <fullName evidence="8">Flippase GtrA (Transmembrane translocase of bactoprenol-linked glucose)</fullName>
    </submittedName>
</protein>
<sequence length="126" mass="14525">METVKQAIKYGIVGISNTLITMVVIWVMMKLFGCREGLSNITGYIAGILNSFVWNKQWTFKSSSSGWGKSAYRFAVAFVICYLLQYGLVMLLNKHLTIDHYYNHLIGMAFYTVINFIMNKFYTFKS</sequence>
<dbReference type="PANTHER" id="PTHR38459:SF1">
    <property type="entry name" value="PROPHAGE BACTOPRENOL-LINKED GLUCOSE TRANSLOCASE HOMOLOG"/>
    <property type="match status" value="1"/>
</dbReference>
<dbReference type="InterPro" id="IPR007267">
    <property type="entry name" value="GtrA_DPMS_TM"/>
</dbReference>
<dbReference type="Pfam" id="PF04138">
    <property type="entry name" value="GtrA_DPMS_TM"/>
    <property type="match status" value="1"/>
</dbReference>
<dbReference type="GO" id="GO:0000271">
    <property type="term" value="P:polysaccharide biosynthetic process"/>
    <property type="evidence" value="ECO:0007669"/>
    <property type="project" value="InterPro"/>
</dbReference>
<comment type="caution">
    <text evidence="8">The sequence shown here is derived from an EMBL/GenBank/DDBJ whole genome shotgun (WGS) entry which is preliminary data.</text>
</comment>
<comment type="similarity">
    <text evidence="2">Belongs to the GtrA family.</text>
</comment>